<reference evidence="2 3" key="1">
    <citation type="submission" date="2013-04" db="EMBL/GenBank/DDBJ databases">
        <title>Complete genome sequence of Corynebacterium humireducens DSM 45392(T), isolated from a wastewater-fed microbial fuel cell.</title>
        <authorList>
            <person name="Ruckert C."/>
            <person name="Albersmeier A."/>
            <person name="Kalinowski J."/>
        </authorList>
    </citation>
    <scope>NUCLEOTIDE SEQUENCE [LARGE SCALE GENOMIC DNA]</scope>
    <source>
        <strain evidence="3">MFC-5</strain>
    </source>
</reference>
<dbReference type="KEGG" id="chm:B842_09245"/>
<protein>
    <recommendedName>
        <fullName evidence="1">DNA primase/polymerase bifunctional N-terminal domain-containing protein</fullName>
    </recommendedName>
</protein>
<keyword evidence="3" id="KW-1185">Reference proteome</keyword>
<evidence type="ECO:0000313" key="3">
    <source>
        <dbReference type="Proteomes" id="UP000031524"/>
    </source>
</evidence>
<dbReference type="AlphaFoldDB" id="A0A0B5DC16"/>
<evidence type="ECO:0000259" key="1">
    <source>
        <dbReference type="SMART" id="SM00943"/>
    </source>
</evidence>
<feature type="domain" description="DNA primase/polymerase bifunctional N-terminal" evidence="1">
    <location>
        <begin position="1"/>
        <end position="134"/>
    </location>
</feature>
<dbReference type="Pfam" id="PF09250">
    <property type="entry name" value="Prim-Pol"/>
    <property type="match status" value="1"/>
</dbReference>
<organism evidence="2 3">
    <name type="scientific">Corynebacterium humireducens NBRC 106098 = DSM 45392</name>
    <dbReference type="NCBI Taxonomy" id="1223515"/>
    <lineage>
        <taxon>Bacteria</taxon>
        <taxon>Bacillati</taxon>
        <taxon>Actinomycetota</taxon>
        <taxon>Actinomycetes</taxon>
        <taxon>Mycobacteriales</taxon>
        <taxon>Corynebacteriaceae</taxon>
        <taxon>Corynebacterium</taxon>
    </lineage>
</organism>
<dbReference type="InterPro" id="IPR015330">
    <property type="entry name" value="DNA_primase/pol_bifunc_N"/>
</dbReference>
<proteinExistence type="predicted"/>
<dbReference type="HOGENOM" id="CLU_057861_0_0_11"/>
<accession>A0A0B5DC16</accession>
<dbReference type="EMBL" id="CP005286">
    <property type="protein sequence ID" value="AJE33698.1"/>
    <property type="molecule type" value="Genomic_DNA"/>
</dbReference>
<evidence type="ECO:0000313" key="2">
    <source>
        <dbReference type="EMBL" id="AJE33698.1"/>
    </source>
</evidence>
<gene>
    <name evidence="2" type="ORF">B842_09245</name>
</gene>
<sequence>MWDMSFADFTDNLDQISQWWTRWPDANIGGRPPAHVVVLDVDVRSGGLDTWAAINAGHTLPATFVTETGTGGLHVWFRLPYRMDLRDTAGKGIDIKHHGGLLVMPGSIHPKTGRLYRCLSWCDPAELPELPHHLQRHVFKPVKPPRPIIPVNLIKKGDGGHLVATLLAATDGTRNTTLNSVLFQAYQFGYEHRVDELLDAALTIGLDEKEIEATHRSAREGAERSAA</sequence>
<dbReference type="Proteomes" id="UP000031524">
    <property type="component" value="Chromosome"/>
</dbReference>
<name>A0A0B5DC16_9CORY</name>
<dbReference type="STRING" id="1223515.B842_09245"/>
<dbReference type="SMART" id="SM00943">
    <property type="entry name" value="Prim-Pol"/>
    <property type="match status" value="1"/>
</dbReference>
<dbReference type="CDD" id="cd04859">
    <property type="entry name" value="Prim_Pol"/>
    <property type="match status" value="1"/>
</dbReference>
<dbReference type="SUPFAM" id="SSF56747">
    <property type="entry name" value="Prim-pol domain"/>
    <property type="match status" value="1"/>
</dbReference>